<reference evidence="5" key="1">
    <citation type="submission" date="2015-03" db="EMBL/GenBank/DDBJ databases">
        <title>Luteipulveratus halotolerans sp. nov., a novel actinobacterium (Dermacoccaceae) from Sarawak, Malaysia.</title>
        <authorList>
            <person name="Juboi H."/>
            <person name="Basik A."/>
            <person name="Shamsul S.S."/>
            <person name="Arnold P."/>
            <person name="Schmitt E.K."/>
            <person name="Sanglier J.-J."/>
            <person name="Yeo T."/>
        </authorList>
    </citation>
    <scope>NUCLEOTIDE SEQUENCE [LARGE SCALE GENOMIC DNA]</scope>
    <source>
        <strain evidence="5">C296001</strain>
    </source>
</reference>
<dbReference type="EMBL" id="LAIR01000002">
    <property type="protein sequence ID" value="KNX38556.1"/>
    <property type="molecule type" value="Genomic_DNA"/>
</dbReference>
<dbReference type="AlphaFoldDB" id="A0A0L6CL84"/>
<accession>A0A0L6CL84</accession>
<feature type="region of interest" description="Disordered" evidence="2">
    <location>
        <begin position="70"/>
        <end position="129"/>
    </location>
</feature>
<organism evidence="4 5">
    <name type="scientific">Luteipulveratus halotolerans</name>
    <dbReference type="NCBI Taxonomy" id="1631356"/>
    <lineage>
        <taxon>Bacteria</taxon>
        <taxon>Bacillati</taxon>
        <taxon>Actinomycetota</taxon>
        <taxon>Actinomycetes</taxon>
        <taxon>Micrococcales</taxon>
        <taxon>Dermacoccaceae</taxon>
        <taxon>Luteipulveratus</taxon>
    </lineage>
</organism>
<dbReference type="PATRIC" id="fig|1631356.3.peg.3513"/>
<dbReference type="STRING" id="1631356.VV01_17640"/>
<gene>
    <name evidence="4" type="ORF">VV01_17640</name>
</gene>
<name>A0A0L6CL84_9MICO</name>
<dbReference type="Proteomes" id="UP000037397">
    <property type="component" value="Unassembled WGS sequence"/>
</dbReference>
<feature type="compositionally biased region" description="Low complexity" evidence="2">
    <location>
        <begin position="80"/>
        <end position="106"/>
    </location>
</feature>
<evidence type="ECO:0000256" key="2">
    <source>
        <dbReference type="SAM" id="MobiDB-lite"/>
    </source>
</evidence>
<dbReference type="OrthoDB" id="3430849at2"/>
<sequence>MSKRHHDNNGQPPVPPSTWGTGQPGEWQPGTPPAPGGQYVPPQRPGWVARHKVLTGLAGLMVVGGIAAAASGGGSGTGSSEGASQSPVAASEAPAAAAPAGTSSAAAKKDSKPAAKKEEKKGAGIGSPVRDGKFEFTVTKVQSGRKSVGGEFLNEKAQGQFVLVTVKVRNTGDETRALSDMNQKVFDANGKSYEANSMAGAVISNDNKVMYEDINPGNQVTGVLVFDMPVGATPAKIELHDSMFSGGVTVDLR</sequence>
<comment type="caution">
    <text evidence="4">The sequence shown here is derived from an EMBL/GenBank/DDBJ whole genome shotgun (WGS) entry which is preliminary data.</text>
</comment>
<evidence type="ECO:0000313" key="4">
    <source>
        <dbReference type="EMBL" id="KNX38556.1"/>
    </source>
</evidence>
<dbReference type="InterPro" id="IPR029051">
    <property type="entry name" value="DUF4352"/>
</dbReference>
<evidence type="ECO:0000259" key="3">
    <source>
        <dbReference type="Pfam" id="PF11611"/>
    </source>
</evidence>
<protein>
    <recommendedName>
        <fullName evidence="3">DUF4352 domain-containing protein</fullName>
    </recommendedName>
</protein>
<proteinExistence type="predicted"/>
<evidence type="ECO:0000313" key="5">
    <source>
        <dbReference type="Proteomes" id="UP000037397"/>
    </source>
</evidence>
<feature type="region of interest" description="Disordered" evidence="2">
    <location>
        <begin position="1"/>
        <end position="44"/>
    </location>
</feature>
<dbReference type="RefSeq" id="WP_050671029.1">
    <property type="nucleotide sequence ID" value="NZ_LAIR01000002.1"/>
</dbReference>
<dbReference type="Pfam" id="PF11611">
    <property type="entry name" value="DUF4352"/>
    <property type="match status" value="1"/>
</dbReference>
<keyword evidence="1" id="KW-0732">Signal</keyword>
<feature type="compositionally biased region" description="Basic and acidic residues" evidence="2">
    <location>
        <begin position="107"/>
        <end position="122"/>
    </location>
</feature>
<dbReference type="Gene3D" id="2.60.40.1240">
    <property type="match status" value="1"/>
</dbReference>
<feature type="domain" description="DUF4352" evidence="3">
    <location>
        <begin position="124"/>
        <end position="247"/>
    </location>
</feature>
<evidence type="ECO:0000256" key="1">
    <source>
        <dbReference type="ARBA" id="ARBA00022729"/>
    </source>
</evidence>
<dbReference type="InterPro" id="IPR029050">
    <property type="entry name" value="Immunoprotect_excell_Ig-like"/>
</dbReference>
<keyword evidence="5" id="KW-1185">Reference proteome</keyword>